<evidence type="ECO:0000313" key="3">
    <source>
        <dbReference type="Proteomes" id="UP001159427"/>
    </source>
</evidence>
<accession>A0ABN8PSF7</accession>
<sequence>MKNKGPIRVQTKNQVEEAVRLELKPAEYFHIMRKGNFVKRKHSPQKDDVSSSSANEEEQGQSIQVHIKKNPHQGKKLKERSSPPTSENEDKMAVDGNSDPENMSRKEEAASTGNDNPKDITSSSFKEINKTESLSSKEQQEQHINIEKTKSEAKPVSSVADKMNILSSGKNVKPKKNLFAFDFLGDEVSSDESQALQALSSFWVTTVARNKNVLKRPPPKNKKEEDFYNKYCDKQGKLSINAATRLMRLPHVITVCLKTTAQIEVVVANKDKALEESEELRQDFFEVVEAMAMHLM</sequence>
<feature type="compositionally biased region" description="Polar residues" evidence="1">
    <location>
        <begin position="50"/>
        <end position="64"/>
    </location>
</feature>
<feature type="region of interest" description="Disordered" evidence="1">
    <location>
        <begin position="34"/>
        <end position="157"/>
    </location>
</feature>
<evidence type="ECO:0000313" key="2">
    <source>
        <dbReference type="EMBL" id="CAH3147552.1"/>
    </source>
</evidence>
<name>A0ABN8PSF7_9CNID</name>
<evidence type="ECO:0000256" key="1">
    <source>
        <dbReference type="SAM" id="MobiDB-lite"/>
    </source>
</evidence>
<feature type="compositionally biased region" description="Basic and acidic residues" evidence="1">
    <location>
        <begin position="138"/>
        <end position="153"/>
    </location>
</feature>
<gene>
    <name evidence="2" type="ORF">PEVE_00044304</name>
</gene>
<reference evidence="2 3" key="1">
    <citation type="submission" date="2022-05" db="EMBL/GenBank/DDBJ databases">
        <authorList>
            <consortium name="Genoscope - CEA"/>
            <person name="William W."/>
        </authorList>
    </citation>
    <scope>NUCLEOTIDE SEQUENCE [LARGE SCALE GENOMIC DNA]</scope>
</reference>
<keyword evidence="3" id="KW-1185">Reference proteome</keyword>
<feature type="compositionally biased region" description="Basic residues" evidence="1">
    <location>
        <begin position="34"/>
        <end position="43"/>
    </location>
</feature>
<dbReference type="Proteomes" id="UP001159427">
    <property type="component" value="Unassembled WGS sequence"/>
</dbReference>
<feature type="compositionally biased region" description="Polar residues" evidence="1">
    <location>
        <begin position="111"/>
        <end position="137"/>
    </location>
</feature>
<comment type="caution">
    <text evidence="2">The sequence shown here is derived from an EMBL/GenBank/DDBJ whole genome shotgun (WGS) entry which is preliminary data.</text>
</comment>
<organism evidence="2 3">
    <name type="scientific">Porites evermanni</name>
    <dbReference type="NCBI Taxonomy" id="104178"/>
    <lineage>
        <taxon>Eukaryota</taxon>
        <taxon>Metazoa</taxon>
        <taxon>Cnidaria</taxon>
        <taxon>Anthozoa</taxon>
        <taxon>Hexacorallia</taxon>
        <taxon>Scleractinia</taxon>
        <taxon>Fungiina</taxon>
        <taxon>Poritidae</taxon>
        <taxon>Porites</taxon>
    </lineage>
</organism>
<proteinExistence type="predicted"/>
<protein>
    <submittedName>
        <fullName evidence="2">Uncharacterized protein</fullName>
    </submittedName>
</protein>
<dbReference type="EMBL" id="CALNXI010000932">
    <property type="protein sequence ID" value="CAH3147552.1"/>
    <property type="molecule type" value="Genomic_DNA"/>
</dbReference>
<feature type="compositionally biased region" description="Basic residues" evidence="1">
    <location>
        <begin position="66"/>
        <end position="78"/>
    </location>
</feature>